<evidence type="ECO:0000256" key="1">
    <source>
        <dbReference type="ARBA" id="ARBA00001946"/>
    </source>
</evidence>
<dbReference type="Pfam" id="PF13193">
    <property type="entry name" value="AMP-binding_C"/>
    <property type="match status" value="1"/>
</dbReference>
<feature type="domain" description="AMP-binding enzyme C-terminal" evidence="16">
    <location>
        <begin position="481"/>
        <end position="555"/>
    </location>
</feature>
<dbReference type="FunFam" id="3.30.300.30:FF:000006">
    <property type="entry name" value="Long-chain-fatty-acid--CoA ligase FadD"/>
    <property type="match status" value="1"/>
</dbReference>
<evidence type="ECO:0000256" key="9">
    <source>
        <dbReference type="ARBA" id="ARBA00022842"/>
    </source>
</evidence>
<dbReference type="InterPro" id="IPR000873">
    <property type="entry name" value="AMP-dep_synth/lig_dom"/>
</dbReference>
<name>A0AA49GQK6_9BACT</name>
<dbReference type="SUPFAM" id="SSF56801">
    <property type="entry name" value="Acetyl-CoA synthetase-like"/>
    <property type="match status" value="1"/>
</dbReference>
<comment type="subcellular location">
    <subcellularLocation>
        <location evidence="2">Membrane</location>
        <topology evidence="2">Peripheral membrane protein</topology>
    </subcellularLocation>
</comment>
<accession>A0AA49GQK6</accession>
<dbReference type="InterPro" id="IPR025110">
    <property type="entry name" value="AMP-bd_C"/>
</dbReference>
<dbReference type="Gene3D" id="2.30.38.10">
    <property type="entry name" value="Luciferase, Domain 3"/>
    <property type="match status" value="1"/>
</dbReference>
<dbReference type="CDD" id="cd05936">
    <property type="entry name" value="FC-FACS_FadD_like"/>
    <property type="match status" value="1"/>
</dbReference>
<reference evidence="17" key="1">
    <citation type="journal article" date="2023" name="Comput. Struct. Biotechnol. J.">
        <title>Discovery of a novel marine Bacteroidetes with a rich repertoire of carbohydrate-active enzymes.</title>
        <authorList>
            <person name="Chen B."/>
            <person name="Liu G."/>
            <person name="Chen Q."/>
            <person name="Wang H."/>
            <person name="Liu L."/>
            <person name="Tang K."/>
        </authorList>
    </citation>
    <scope>NUCLEOTIDE SEQUENCE</scope>
    <source>
        <strain evidence="17">TK19036</strain>
    </source>
</reference>
<dbReference type="Gene3D" id="3.40.50.980">
    <property type="match status" value="2"/>
</dbReference>
<comment type="cofactor">
    <cofactor evidence="1">
        <name>Mg(2+)</name>
        <dbReference type="ChEBI" id="CHEBI:18420"/>
    </cofactor>
</comment>
<evidence type="ECO:0000256" key="10">
    <source>
        <dbReference type="ARBA" id="ARBA00023098"/>
    </source>
</evidence>
<keyword evidence="11" id="KW-0472">Membrane</keyword>
<proteinExistence type="inferred from homology"/>
<sequence>METEAFSEANTSSWFSNYPAEVPHEINPDQYRSLVDLFAQTVEKYGPLSAYQCMGTTISFDELDQLSLYFATYLQQDLKLPAGSRIAIQLPNILQYPIVLFGALRAGMIVVNINPLYTPREMEYILIDSGVEAIIILANYAHNLEKIVAQTSIRHVVVTQIGDQLSALKKVIVNGVVKHVKKMVPSYHLSAAVSYRNALKRGSYQLFQPVLPKGEDIAFLQYTGGTTGVSKGAILSHTNIIANVEQFAAWIETANLKEGKEILVSAMPLYHILALTANCLTMMKFGACNLLITDPRDMKGFIKELKKQPFSLFSGVNTLYNRLLNHPDFDELNFSHLKVCGAGGMAVQKTVAERWKNKTGVPITEGYGLTETSPVLTFNILKSGQERLGTIGIPIPSTQIMIANEEGEEMPLGEPGEIYAKGPQVMSEYWNRPEETAKVFTSDGWFKTGDIGVMDKDGFFSIVDRKKEMILVSGFNVYPNEIEGVVSGHEKVQEVGAIGVPDEQSTEAVKIFVVKKDPSLTKEELRAYCKENLTAYKVPKHIEFRDELPKSNVGKILRRLLKDSNTQDQV</sequence>
<evidence type="ECO:0000256" key="13">
    <source>
        <dbReference type="ARBA" id="ARBA00039545"/>
    </source>
</evidence>
<reference evidence="17" key="2">
    <citation type="journal article" date="2024" name="Antonie Van Leeuwenhoek">
        <title>Roseihalotalea indica gen. nov., sp. nov., a halophilic Bacteroidetes from mesopelagic Southwest Indian Ocean with higher carbohydrate metabolic potential.</title>
        <authorList>
            <person name="Chen B."/>
            <person name="Zhang M."/>
            <person name="Lin D."/>
            <person name="Ye J."/>
            <person name="Tang K."/>
        </authorList>
    </citation>
    <scope>NUCLEOTIDE SEQUENCE</scope>
    <source>
        <strain evidence="17">TK19036</strain>
    </source>
</reference>
<organism evidence="17">
    <name type="scientific">Roseihalotalea indica</name>
    <dbReference type="NCBI Taxonomy" id="2867963"/>
    <lineage>
        <taxon>Bacteria</taxon>
        <taxon>Pseudomonadati</taxon>
        <taxon>Bacteroidota</taxon>
        <taxon>Cytophagia</taxon>
        <taxon>Cytophagales</taxon>
        <taxon>Catalimonadaceae</taxon>
        <taxon>Roseihalotalea</taxon>
    </lineage>
</organism>
<dbReference type="InterPro" id="IPR050237">
    <property type="entry name" value="ATP-dep_AMP-bd_enzyme"/>
</dbReference>
<keyword evidence="7" id="KW-0276">Fatty acid metabolism</keyword>
<keyword evidence="5" id="KW-0436">Ligase</keyword>
<dbReference type="PANTHER" id="PTHR43767:SF8">
    <property type="entry name" value="LONG-CHAIN-FATTY-ACID--COA LIGASE"/>
    <property type="match status" value="1"/>
</dbReference>
<evidence type="ECO:0000256" key="2">
    <source>
        <dbReference type="ARBA" id="ARBA00004170"/>
    </source>
</evidence>
<evidence type="ECO:0000256" key="14">
    <source>
        <dbReference type="ARBA" id="ARBA00042773"/>
    </source>
</evidence>
<evidence type="ECO:0000256" key="6">
    <source>
        <dbReference type="ARBA" id="ARBA00022741"/>
    </source>
</evidence>
<dbReference type="InterPro" id="IPR045851">
    <property type="entry name" value="AMP-bd_C_sf"/>
</dbReference>
<comment type="similarity">
    <text evidence="4">Belongs to the ATP-dependent AMP-binding enzyme family.</text>
</comment>
<evidence type="ECO:0000256" key="4">
    <source>
        <dbReference type="ARBA" id="ARBA00006432"/>
    </source>
</evidence>
<dbReference type="PROSITE" id="PS00455">
    <property type="entry name" value="AMP_BINDING"/>
    <property type="match status" value="1"/>
</dbReference>
<evidence type="ECO:0000256" key="7">
    <source>
        <dbReference type="ARBA" id="ARBA00022832"/>
    </source>
</evidence>
<gene>
    <name evidence="17" type="ORF">K4G66_24015</name>
</gene>
<dbReference type="Pfam" id="PF00501">
    <property type="entry name" value="AMP-binding"/>
    <property type="match status" value="1"/>
</dbReference>
<keyword evidence="8" id="KW-0067">ATP-binding</keyword>
<evidence type="ECO:0000259" key="15">
    <source>
        <dbReference type="Pfam" id="PF00501"/>
    </source>
</evidence>
<comment type="pathway">
    <text evidence="3">Lipid metabolism; fatty acid beta-oxidation.</text>
</comment>
<dbReference type="GO" id="GO:0016020">
    <property type="term" value="C:membrane"/>
    <property type="evidence" value="ECO:0007669"/>
    <property type="project" value="UniProtKB-SubCell"/>
</dbReference>
<evidence type="ECO:0000256" key="11">
    <source>
        <dbReference type="ARBA" id="ARBA00023136"/>
    </source>
</evidence>
<dbReference type="Gene3D" id="3.30.300.30">
    <property type="match status" value="1"/>
</dbReference>
<keyword evidence="6" id="KW-0547">Nucleotide-binding</keyword>
<dbReference type="GO" id="GO:0005524">
    <property type="term" value="F:ATP binding"/>
    <property type="evidence" value="ECO:0007669"/>
    <property type="project" value="UniProtKB-KW"/>
</dbReference>
<evidence type="ECO:0000313" key="17">
    <source>
        <dbReference type="EMBL" id="WKN35444.1"/>
    </source>
</evidence>
<keyword evidence="9" id="KW-0460">Magnesium</keyword>
<feature type="domain" description="AMP-dependent synthetase/ligase" evidence="15">
    <location>
        <begin position="39"/>
        <end position="430"/>
    </location>
</feature>
<dbReference type="AlphaFoldDB" id="A0AA49GQK6"/>
<evidence type="ECO:0000256" key="12">
    <source>
        <dbReference type="ARBA" id="ARBA00026121"/>
    </source>
</evidence>
<dbReference type="InterPro" id="IPR020845">
    <property type="entry name" value="AMP-binding_CS"/>
</dbReference>
<dbReference type="GO" id="GO:0004467">
    <property type="term" value="F:long-chain fatty acid-CoA ligase activity"/>
    <property type="evidence" value="ECO:0007669"/>
    <property type="project" value="UniProtKB-EC"/>
</dbReference>
<dbReference type="EC" id="6.2.1.3" evidence="12"/>
<evidence type="ECO:0000256" key="3">
    <source>
        <dbReference type="ARBA" id="ARBA00005005"/>
    </source>
</evidence>
<evidence type="ECO:0000256" key="8">
    <source>
        <dbReference type="ARBA" id="ARBA00022840"/>
    </source>
</evidence>
<dbReference type="FunFam" id="3.40.50.12780:FF:000003">
    <property type="entry name" value="Long-chain-fatty-acid--CoA ligase FadD"/>
    <property type="match status" value="1"/>
</dbReference>
<keyword evidence="10" id="KW-0443">Lipid metabolism</keyword>
<dbReference type="PANTHER" id="PTHR43767">
    <property type="entry name" value="LONG-CHAIN-FATTY-ACID--COA LIGASE"/>
    <property type="match status" value="1"/>
</dbReference>
<protein>
    <recommendedName>
        <fullName evidence="13">Long-chain-fatty-acid--CoA ligase</fullName>
        <ecNumber evidence="12">6.2.1.3</ecNumber>
    </recommendedName>
    <alternativeName>
        <fullName evidence="14">Long-chain acyl-CoA synthetase</fullName>
    </alternativeName>
</protein>
<dbReference type="EMBL" id="CP120682">
    <property type="protein sequence ID" value="WKN35444.1"/>
    <property type="molecule type" value="Genomic_DNA"/>
</dbReference>
<evidence type="ECO:0000259" key="16">
    <source>
        <dbReference type="Pfam" id="PF13193"/>
    </source>
</evidence>
<evidence type="ECO:0000256" key="5">
    <source>
        <dbReference type="ARBA" id="ARBA00022598"/>
    </source>
</evidence>